<dbReference type="Proteomes" id="UP001596501">
    <property type="component" value="Unassembled WGS sequence"/>
</dbReference>
<organism evidence="4 5">
    <name type="scientific">Hydrogenophaga atypica</name>
    <dbReference type="NCBI Taxonomy" id="249409"/>
    <lineage>
        <taxon>Bacteria</taxon>
        <taxon>Pseudomonadati</taxon>
        <taxon>Pseudomonadota</taxon>
        <taxon>Betaproteobacteria</taxon>
        <taxon>Burkholderiales</taxon>
        <taxon>Comamonadaceae</taxon>
        <taxon>Hydrogenophaga</taxon>
    </lineage>
</organism>
<dbReference type="Gene3D" id="3.30.700.10">
    <property type="entry name" value="Glycoprotein, Type 4 Pilin"/>
    <property type="match status" value="1"/>
</dbReference>
<dbReference type="InterPro" id="IPR045584">
    <property type="entry name" value="Pilin-like"/>
</dbReference>
<dbReference type="Pfam" id="PF16732">
    <property type="entry name" value="ComP_DUS"/>
    <property type="match status" value="1"/>
</dbReference>
<gene>
    <name evidence="4" type="ORF">ACFQPB_12590</name>
</gene>
<dbReference type="EMBL" id="JBHTCA010000008">
    <property type="protein sequence ID" value="MFC7409701.1"/>
    <property type="molecule type" value="Genomic_DNA"/>
</dbReference>
<dbReference type="InterPro" id="IPR000983">
    <property type="entry name" value="Bac_GSPG_pilin"/>
</dbReference>
<feature type="compositionally biased region" description="Basic and acidic residues" evidence="2">
    <location>
        <begin position="132"/>
        <end position="141"/>
    </location>
</feature>
<name>A0ABW2QK68_9BURK</name>
<dbReference type="SUPFAM" id="SSF54523">
    <property type="entry name" value="Pili subunits"/>
    <property type="match status" value="1"/>
</dbReference>
<keyword evidence="3" id="KW-0472">Membrane</keyword>
<reference evidence="5" key="1">
    <citation type="journal article" date="2019" name="Int. J. Syst. Evol. Microbiol.">
        <title>The Global Catalogue of Microorganisms (GCM) 10K type strain sequencing project: providing services to taxonomists for standard genome sequencing and annotation.</title>
        <authorList>
            <consortium name="The Broad Institute Genomics Platform"/>
            <consortium name="The Broad Institute Genome Sequencing Center for Infectious Disease"/>
            <person name="Wu L."/>
            <person name="Ma J."/>
        </authorList>
    </citation>
    <scope>NUCLEOTIDE SEQUENCE [LARGE SCALE GENOMIC DNA]</scope>
    <source>
        <strain evidence="5">CGMCC 1.12371</strain>
    </source>
</reference>
<comment type="caution">
    <text evidence="4">The sequence shown here is derived from an EMBL/GenBank/DDBJ whole genome shotgun (WGS) entry which is preliminary data.</text>
</comment>
<feature type="region of interest" description="Disordered" evidence="2">
    <location>
        <begin position="127"/>
        <end position="147"/>
    </location>
</feature>
<keyword evidence="3" id="KW-1133">Transmembrane helix</keyword>
<feature type="transmembrane region" description="Helical" evidence="3">
    <location>
        <begin position="12"/>
        <end position="33"/>
    </location>
</feature>
<evidence type="ECO:0000256" key="2">
    <source>
        <dbReference type="SAM" id="MobiDB-lite"/>
    </source>
</evidence>
<proteinExistence type="predicted"/>
<dbReference type="PRINTS" id="PR00813">
    <property type="entry name" value="BCTERIALGSPG"/>
</dbReference>
<keyword evidence="3" id="KW-0812">Transmembrane</keyword>
<dbReference type="NCBIfam" id="TIGR02532">
    <property type="entry name" value="IV_pilin_GFxxxE"/>
    <property type="match status" value="1"/>
</dbReference>
<dbReference type="RefSeq" id="WP_382223746.1">
    <property type="nucleotide sequence ID" value="NZ_JBHTCA010000008.1"/>
</dbReference>
<evidence type="ECO:0000313" key="5">
    <source>
        <dbReference type="Proteomes" id="UP001596501"/>
    </source>
</evidence>
<dbReference type="InterPro" id="IPR031982">
    <property type="entry name" value="PilE-like"/>
</dbReference>
<sequence length="147" mass="16324">MSRPDMGRGFTLVEMLITLAVVGILGTLAYPSYRDHVLRARRSEAFSALSAVAQAQDRWRATHTRYADSLADLGLESTSGPGRYYQIELETHESHSHSQFMAIARATGPQRADTRCALLQLGQHGQQQLRTASDHRGEDTTSHCWPS</sequence>
<evidence type="ECO:0000313" key="4">
    <source>
        <dbReference type="EMBL" id="MFC7409701.1"/>
    </source>
</evidence>
<evidence type="ECO:0000256" key="1">
    <source>
        <dbReference type="ARBA" id="ARBA00022481"/>
    </source>
</evidence>
<protein>
    <submittedName>
        <fullName evidence="4">Type IV pilin protein</fullName>
    </submittedName>
</protein>
<keyword evidence="1" id="KW-0488">Methylation</keyword>
<keyword evidence="5" id="KW-1185">Reference proteome</keyword>
<evidence type="ECO:0000256" key="3">
    <source>
        <dbReference type="SAM" id="Phobius"/>
    </source>
</evidence>
<dbReference type="PROSITE" id="PS00409">
    <property type="entry name" value="PROKAR_NTER_METHYL"/>
    <property type="match status" value="1"/>
</dbReference>
<accession>A0ABW2QK68</accession>
<dbReference type="Pfam" id="PF07963">
    <property type="entry name" value="N_methyl"/>
    <property type="match status" value="1"/>
</dbReference>
<dbReference type="InterPro" id="IPR012902">
    <property type="entry name" value="N_methyl_site"/>
</dbReference>